<evidence type="ECO:0000256" key="2">
    <source>
        <dbReference type="ARBA" id="ARBA00022759"/>
    </source>
</evidence>
<dbReference type="InterPro" id="IPR011335">
    <property type="entry name" value="Restrct_endonuc-II-like"/>
</dbReference>
<comment type="function">
    <text evidence="6">May nick specific sequences that contain T:G mispairs resulting from m5C-deamination.</text>
</comment>
<keyword evidence="2 6" id="KW-0255">Endonuclease</keyword>
<dbReference type="AlphaFoldDB" id="A0A6B1F8R7"/>
<comment type="similarity">
    <text evidence="6">Belongs to the vsr family.</text>
</comment>
<keyword evidence="4 6" id="KW-0378">Hydrolase</keyword>
<keyword evidence="3 6" id="KW-0227">DNA damage</keyword>
<dbReference type="SUPFAM" id="SSF52980">
    <property type="entry name" value="Restriction endonuclease-like"/>
    <property type="match status" value="1"/>
</dbReference>
<sequence>MVDNLTPEVRSRIMASVAQKNTGPEMYVRRLLHRMGYRYALHRRDLPGRPDLVFAPRRKVVFVHGCFWHGHTCRKGRLPTSRADYWAERIATNQARDVRNIKDLEAAGWDVCVVWECEISDTDSLRRRLIHFLDTETSISS</sequence>
<keyword evidence="5 6" id="KW-0234">DNA repair</keyword>
<dbReference type="Pfam" id="PF03852">
    <property type="entry name" value="Vsr"/>
    <property type="match status" value="1"/>
</dbReference>
<evidence type="ECO:0000256" key="6">
    <source>
        <dbReference type="PIRNR" id="PIRNR018267"/>
    </source>
</evidence>
<evidence type="ECO:0000256" key="4">
    <source>
        <dbReference type="ARBA" id="ARBA00022801"/>
    </source>
</evidence>
<evidence type="ECO:0000256" key="3">
    <source>
        <dbReference type="ARBA" id="ARBA00022763"/>
    </source>
</evidence>
<reference evidence="7" key="1">
    <citation type="submission" date="2019-09" db="EMBL/GenBank/DDBJ databases">
        <title>Characterisation of the sponge microbiome using genome-centric metagenomics.</title>
        <authorList>
            <person name="Engelberts J.P."/>
            <person name="Robbins S.J."/>
            <person name="De Goeij J.M."/>
            <person name="Aranda M."/>
            <person name="Bell S.C."/>
            <person name="Webster N.S."/>
        </authorList>
    </citation>
    <scope>NUCLEOTIDE SEQUENCE</scope>
    <source>
        <strain evidence="7">SB0676_bin_10</strain>
    </source>
</reference>
<dbReference type="PIRSF" id="PIRSF018267">
    <property type="entry name" value="VSR_endonuc"/>
    <property type="match status" value="1"/>
</dbReference>
<dbReference type="NCBIfam" id="TIGR00632">
    <property type="entry name" value="vsr"/>
    <property type="match status" value="1"/>
</dbReference>
<evidence type="ECO:0000313" key="7">
    <source>
        <dbReference type="EMBL" id="MYG39169.1"/>
    </source>
</evidence>
<dbReference type="EMBL" id="VYDO01000295">
    <property type="protein sequence ID" value="MYG39169.1"/>
    <property type="molecule type" value="Genomic_DNA"/>
</dbReference>
<name>A0A6B1F8R7_9SYNE</name>
<dbReference type="GO" id="GO:0006298">
    <property type="term" value="P:mismatch repair"/>
    <property type="evidence" value="ECO:0007669"/>
    <property type="project" value="UniProtKB-UniRule"/>
</dbReference>
<evidence type="ECO:0000256" key="5">
    <source>
        <dbReference type="ARBA" id="ARBA00023204"/>
    </source>
</evidence>
<evidence type="ECO:0000256" key="1">
    <source>
        <dbReference type="ARBA" id="ARBA00022722"/>
    </source>
</evidence>
<dbReference type="CDD" id="cd00221">
    <property type="entry name" value="Vsr"/>
    <property type="match status" value="1"/>
</dbReference>
<proteinExistence type="inferred from homology"/>
<gene>
    <name evidence="7" type="primary">vsr</name>
    <name evidence="7" type="ORF">F4162_09530</name>
</gene>
<protein>
    <recommendedName>
        <fullName evidence="6">Very short patch repair endonuclease</fullName>
        <ecNumber evidence="6">3.1.-.-</ecNumber>
    </recommendedName>
</protein>
<organism evidence="7">
    <name type="scientific">Synechococcus sp. SB0676_bin_10</name>
    <dbReference type="NCBI Taxonomy" id="2604869"/>
    <lineage>
        <taxon>Bacteria</taxon>
        <taxon>Bacillati</taxon>
        <taxon>Cyanobacteriota</taxon>
        <taxon>Cyanophyceae</taxon>
        <taxon>Synechococcales</taxon>
        <taxon>Synechococcaceae</taxon>
        <taxon>Synechococcus</taxon>
    </lineage>
</organism>
<accession>A0A6B1F8R7</accession>
<keyword evidence="1 6" id="KW-0540">Nuclease</keyword>
<dbReference type="GO" id="GO:0016787">
    <property type="term" value="F:hydrolase activity"/>
    <property type="evidence" value="ECO:0007669"/>
    <property type="project" value="UniProtKB-KW"/>
</dbReference>
<dbReference type="EC" id="3.1.-.-" evidence="6"/>
<dbReference type="Gene3D" id="3.40.960.10">
    <property type="entry name" value="VSR Endonuclease"/>
    <property type="match status" value="1"/>
</dbReference>
<dbReference type="InterPro" id="IPR004603">
    <property type="entry name" value="DNA_mismatch_endonuc_vsr"/>
</dbReference>
<dbReference type="GO" id="GO:0004519">
    <property type="term" value="F:endonuclease activity"/>
    <property type="evidence" value="ECO:0007669"/>
    <property type="project" value="UniProtKB-KW"/>
</dbReference>
<comment type="caution">
    <text evidence="7">The sequence shown here is derived from an EMBL/GenBank/DDBJ whole genome shotgun (WGS) entry which is preliminary data.</text>
</comment>